<dbReference type="GO" id="GO:0002250">
    <property type="term" value="P:adaptive immune response"/>
    <property type="evidence" value="ECO:0007669"/>
    <property type="project" value="UniProtKB-KW"/>
</dbReference>
<name>A0AAD1SAW9_PELCU</name>
<reference evidence="17" key="1">
    <citation type="submission" date="2022-03" db="EMBL/GenBank/DDBJ databases">
        <authorList>
            <person name="Alioto T."/>
            <person name="Alioto T."/>
            <person name="Gomez Garrido J."/>
        </authorList>
    </citation>
    <scope>NUCLEOTIDE SEQUENCE</scope>
</reference>
<dbReference type="GO" id="GO:0004984">
    <property type="term" value="F:olfactory receptor activity"/>
    <property type="evidence" value="ECO:0007669"/>
    <property type="project" value="InterPro"/>
</dbReference>
<evidence type="ECO:0000256" key="12">
    <source>
        <dbReference type="RuleBase" id="RU000688"/>
    </source>
</evidence>
<feature type="domain" description="G-protein coupled receptors family 1 profile" evidence="14">
    <location>
        <begin position="117"/>
        <end position="363"/>
    </location>
</feature>
<dbReference type="Pfam" id="PF13853">
    <property type="entry name" value="7tm_4"/>
    <property type="match status" value="1"/>
</dbReference>
<feature type="transmembrane region" description="Helical" evidence="13">
    <location>
        <begin position="152"/>
        <end position="170"/>
    </location>
</feature>
<feature type="transmembrane region" description="Helical" evidence="13">
    <location>
        <begin position="119"/>
        <end position="145"/>
    </location>
</feature>
<feature type="transmembrane region" description="Helical" evidence="13">
    <location>
        <begin position="215"/>
        <end position="240"/>
    </location>
</feature>
<feature type="domain" description="Ig-like" evidence="15">
    <location>
        <begin position="516"/>
        <end position="612"/>
    </location>
</feature>
<dbReference type="InterPro" id="IPR003599">
    <property type="entry name" value="Ig_sub"/>
</dbReference>
<dbReference type="InterPro" id="IPR036179">
    <property type="entry name" value="Ig-like_dom_sf"/>
</dbReference>
<keyword evidence="8 13" id="KW-0472">Membrane</keyword>
<feature type="domain" description="Ig-like" evidence="15">
    <location>
        <begin position="675"/>
        <end position="789"/>
    </location>
</feature>
<feature type="domain" description="Integrase catalytic" evidence="16">
    <location>
        <begin position="862"/>
        <end position="1050"/>
    </location>
</feature>
<evidence type="ECO:0000256" key="13">
    <source>
        <dbReference type="SAM" id="Phobius"/>
    </source>
</evidence>
<comment type="similarity">
    <text evidence="12">Belongs to the G-protein coupled receptor 1 family.</text>
</comment>
<accession>A0AAD1SAW9</accession>
<dbReference type="InterPro" id="IPR000725">
    <property type="entry name" value="Olfact_rcpt"/>
</dbReference>
<dbReference type="InterPro" id="IPR013106">
    <property type="entry name" value="Ig_V-set"/>
</dbReference>
<keyword evidence="9 12" id="KW-0675">Receptor</keyword>
<dbReference type="PANTHER" id="PTHR23266">
    <property type="entry name" value="IMMUNOGLOBULIN HEAVY CHAIN"/>
    <property type="match status" value="1"/>
</dbReference>
<protein>
    <submittedName>
        <fullName evidence="17">Olfactory receptor 6M1-like</fullName>
    </submittedName>
</protein>
<dbReference type="GO" id="GO:0005576">
    <property type="term" value="C:extracellular region"/>
    <property type="evidence" value="ECO:0007669"/>
    <property type="project" value="UniProtKB-ARBA"/>
</dbReference>
<evidence type="ECO:0000256" key="4">
    <source>
        <dbReference type="ARBA" id="ARBA00022859"/>
    </source>
</evidence>
<dbReference type="Pfam" id="PF07686">
    <property type="entry name" value="V-set"/>
    <property type="match status" value="4"/>
</dbReference>
<dbReference type="GO" id="GO:0015074">
    <property type="term" value="P:DNA integration"/>
    <property type="evidence" value="ECO:0007669"/>
    <property type="project" value="InterPro"/>
</dbReference>
<dbReference type="PRINTS" id="PR00245">
    <property type="entry name" value="OLFACTORYR"/>
</dbReference>
<dbReference type="AlphaFoldDB" id="A0AAD1SAW9"/>
<evidence type="ECO:0000256" key="8">
    <source>
        <dbReference type="ARBA" id="ARBA00023136"/>
    </source>
</evidence>
<dbReference type="PROSITE" id="PS50994">
    <property type="entry name" value="INTEGRASE"/>
    <property type="match status" value="1"/>
</dbReference>
<evidence type="ECO:0000313" key="18">
    <source>
        <dbReference type="Proteomes" id="UP001295444"/>
    </source>
</evidence>
<evidence type="ECO:0000256" key="10">
    <source>
        <dbReference type="ARBA" id="ARBA00023224"/>
    </source>
</evidence>
<dbReference type="SMART" id="SM00406">
    <property type="entry name" value="IGv"/>
    <property type="match status" value="4"/>
</dbReference>
<dbReference type="InterPro" id="IPR012337">
    <property type="entry name" value="RNaseH-like_sf"/>
</dbReference>
<dbReference type="PRINTS" id="PR00237">
    <property type="entry name" value="GPCRRHODOPSN"/>
</dbReference>
<evidence type="ECO:0000259" key="14">
    <source>
        <dbReference type="PROSITE" id="PS50262"/>
    </source>
</evidence>
<dbReference type="PROSITE" id="PS50262">
    <property type="entry name" value="G_PROTEIN_RECEP_F1_2"/>
    <property type="match status" value="1"/>
</dbReference>
<keyword evidence="2" id="KW-1003">Cell membrane</keyword>
<dbReference type="Gene3D" id="1.20.1070.10">
    <property type="entry name" value="Rhodopsin 7-helix transmembrane proteins"/>
    <property type="match status" value="1"/>
</dbReference>
<feature type="transmembrane region" description="Helical" evidence="13">
    <location>
        <begin position="315"/>
        <end position="334"/>
    </location>
</feature>
<evidence type="ECO:0000259" key="16">
    <source>
        <dbReference type="PROSITE" id="PS50994"/>
    </source>
</evidence>
<evidence type="ECO:0000256" key="7">
    <source>
        <dbReference type="ARBA" id="ARBA00023130"/>
    </source>
</evidence>
<keyword evidence="7" id="KW-1064">Adaptive immunity</keyword>
<dbReference type="InterPro" id="IPR013783">
    <property type="entry name" value="Ig-like_fold"/>
</dbReference>
<evidence type="ECO:0000256" key="11">
    <source>
        <dbReference type="ARBA" id="ARBA00043265"/>
    </source>
</evidence>
<dbReference type="GO" id="GO:0003676">
    <property type="term" value="F:nucleic acid binding"/>
    <property type="evidence" value="ECO:0007669"/>
    <property type="project" value="InterPro"/>
</dbReference>
<keyword evidence="4" id="KW-0391">Immunity</keyword>
<dbReference type="InterPro" id="IPR036397">
    <property type="entry name" value="RNaseH_sf"/>
</dbReference>
<dbReference type="PROSITE" id="PS00237">
    <property type="entry name" value="G_PROTEIN_RECEP_F1_1"/>
    <property type="match status" value="1"/>
</dbReference>
<keyword evidence="3 12" id="KW-0812">Transmembrane</keyword>
<dbReference type="EMBL" id="OW240916">
    <property type="protein sequence ID" value="CAH2294551.1"/>
    <property type="molecule type" value="Genomic_DNA"/>
</dbReference>
<dbReference type="SUPFAM" id="SSF48726">
    <property type="entry name" value="Immunoglobulin"/>
    <property type="match status" value="5"/>
</dbReference>
<dbReference type="InterPro" id="IPR007110">
    <property type="entry name" value="Ig-like_dom"/>
</dbReference>
<organism evidence="17 18">
    <name type="scientific">Pelobates cultripes</name>
    <name type="common">Western spadefoot toad</name>
    <dbReference type="NCBI Taxonomy" id="61616"/>
    <lineage>
        <taxon>Eukaryota</taxon>
        <taxon>Metazoa</taxon>
        <taxon>Chordata</taxon>
        <taxon>Craniata</taxon>
        <taxon>Vertebrata</taxon>
        <taxon>Euteleostomi</taxon>
        <taxon>Amphibia</taxon>
        <taxon>Batrachia</taxon>
        <taxon>Anura</taxon>
        <taxon>Pelobatoidea</taxon>
        <taxon>Pelobatidae</taxon>
        <taxon>Pelobates</taxon>
    </lineage>
</organism>
<dbReference type="Proteomes" id="UP001295444">
    <property type="component" value="Chromosome 05"/>
</dbReference>
<keyword evidence="11" id="KW-1280">Immunoglobulin</keyword>
<feature type="domain" description="Ig-like" evidence="15">
    <location>
        <begin position="360"/>
        <end position="479"/>
    </location>
</feature>
<evidence type="ECO:0000256" key="6">
    <source>
        <dbReference type="ARBA" id="ARBA00023040"/>
    </source>
</evidence>
<evidence type="ECO:0000313" key="17">
    <source>
        <dbReference type="EMBL" id="CAH2294551.1"/>
    </source>
</evidence>
<dbReference type="InterPro" id="IPR017452">
    <property type="entry name" value="GPCR_Rhodpsn_7TM"/>
</dbReference>
<dbReference type="InterPro" id="IPR050199">
    <property type="entry name" value="IgHV"/>
</dbReference>
<dbReference type="SMART" id="SM00409">
    <property type="entry name" value="IG"/>
    <property type="match status" value="4"/>
</dbReference>
<comment type="subcellular location">
    <subcellularLocation>
        <location evidence="1">Cell membrane</location>
        <topology evidence="1">Multi-pass membrane protein</topology>
    </subcellularLocation>
</comment>
<dbReference type="PROSITE" id="PS50835">
    <property type="entry name" value="IG_LIKE"/>
    <property type="match status" value="4"/>
</dbReference>
<dbReference type="InterPro" id="IPR001584">
    <property type="entry name" value="Integrase_cat-core"/>
</dbReference>
<evidence type="ECO:0000256" key="5">
    <source>
        <dbReference type="ARBA" id="ARBA00022989"/>
    </source>
</evidence>
<gene>
    <name evidence="17" type="ORF">PECUL_23A042174</name>
</gene>
<dbReference type="GO" id="GO:0019814">
    <property type="term" value="C:immunoglobulin complex"/>
    <property type="evidence" value="ECO:0007669"/>
    <property type="project" value="UniProtKB-KW"/>
</dbReference>
<keyword evidence="18" id="KW-1185">Reference proteome</keyword>
<evidence type="ECO:0000256" key="3">
    <source>
        <dbReference type="ARBA" id="ARBA00022692"/>
    </source>
</evidence>
<dbReference type="GO" id="GO:0004930">
    <property type="term" value="F:G protein-coupled receptor activity"/>
    <property type="evidence" value="ECO:0007669"/>
    <property type="project" value="UniProtKB-KW"/>
</dbReference>
<feature type="domain" description="Ig-like" evidence="15">
    <location>
        <begin position="833"/>
        <end position="925"/>
    </location>
</feature>
<keyword evidence="10 12" id="KW-0807">Transducer</keyword>
<dbReference type="GO" id="GO:0005886">
    <property type="term" value="C:plasma membrane"/>
    <property type="evidence" value="ECO:0007669"/>
    <property type="project" value="UniProtKB-SubCell"/>
</dbReference>
<dbReference type="Gene3D" id="3.30.420.10">
    <property type="entry name" value="Ribonuclease H-like superfamily/Ribonuclease H"/>
    <property type="match status" value="1"/>
</dbReference>
<dbReference type="SUPFAM" id="SSF81321">
    <property type="entry name" value="Family A G protein-coupled receptor-like"/>
    <property type="match status" value="1"/>
</dbReference>
<evidence type="ECO:0000256" key="2">
    <source>
        <dbReference type="ARBA" id="ARBA00022475"/>
    </source>
</evidence>
<keyword evidence="5 13" id="KW-1133">Transmembrane helix</keyword>
<feature type="transmembrane region" description="Helical" evidence="13">
    <location>
        <begin position="273"/>
        <end position="295"/>
    </location>
</feature>
<dbReference type="SUPFAM" id="SSF53098">
    <property type="entry name" value="Ribonuclease H-like"/>
    <property type="match status" value="1"/>
</dbReference>
<evidence type="ECO:0000259" key="15">
    <source>
        <dbReference type="PROSITE" id="PS50835"/>
    </source>
</evidence>
<dbReference type="FunFam" id="2.60.40.10:FF:001878">
    <property type="entry name" value="Immunoglobulin heavy variable 1-4"/>
    <property type="match status" value="1"/>
</dbReference>
<dbReference type="Gene3D" id="2.60.40.10">
    <property type="entry name" value="Immunoglobulins"/>
    <property type="match status" value="4"/>
</dbReference>
<dbReference type="InterPro" id="IPR000276">
    <property type="entry name" value="GPCR_Rhodpsn"/>
</dbReference>
<evidence type="ECO:0000256" key="9">
    <source>
        <dbReference type="ARBA" id="ARBA00023170"/>
    </source>
</evidence>
<sequence>MCWLELLLQFSQSGAQSTLSDVPEFPGLSVVQCLEVSKLTPHSAPGRSSSRAPVKLRRLRARSAEGEEDNQCINVSVGRLWPSYIQGMALETSCNKIFKREHEFEFILKGFSVSSTVHIFMFVTLLLVYLVTLAGNIFIIVIICADYRLHSQMYFFLVCLSFMEICGISTCYTQSYLYIFISSSDFLLLTVMSFDRYVAICYPLRYSSIIRKSTCIKLVAGCVIGSFSSLMYPTLIIPSLPICGHVVDYFFCESAALMALICADISSLKFYEVIASVFFLIGPLLLTIISYMLIVSTVIRMPSDTGRQKTFSTCLSHLTMVSIVFGSAIFIEIRPPKKYAIETDKVVNLVSTVLGPLLNPFIYTLRNQKVKDSSVFVLVLLSKTYQLVQSDPVLIKPGAAHTLPCTASGFTFSSYWMSWVRQAPGGGLQWICEISPDGSSKNYADLFKQRFTVSRDNSKNILSLQMTDLKTEDTAVYYCARYTMKDILPKEGRHLDNQLRTKNVKIVDLCCRARLPRVLSQTLQESGPGTVRPTEQLKLTCTVSGFELSSYSIHWVRQAPGKGLEWIGAMWSDGSTAIADSLKNRVSITKDNAQRKVYYQMNVMEVKDSGMYYYVLCCMQAHRYTGTPTYYVINSSVYSVQWVRQPPGKGLEWLGGIWHDDVILEANVLKGARLPSWLLRMYSTFKGVTSQISFVQFGSGTVKPSAILDLGCAVSGASLTDKTKIWSVQWVTQPLDRGLQWLGGIWHDGSTHYAQSVQGRVTVSRDTNKGEVYLKFTGMKPENNGLYYCATDTQTKWGCIYYELITFLLLLGKGKLWNLCQTTLLSKSGPGAVKPGDNMMLTCKVTGATLTDSSSVWSVQWVRQPPGKGLEWVGHSQKVEKSLRSRLTITRDNAKNEFSLKVTDMQPKDSAIYYCTRDTVKKDLEKLYPRRFGLPQRIESDRGSHFTSEVMAKMWKILGVKRKLHIAYRAASSGGVERYNQSIVNILKKYVKESEKAATGVKTYYDLKTTKKEYEITDQVYLYNFARNQVKENTFLPSWKGPYVIIDKISPVAYKLKIPKDGDFIEKWVHINQLRACHPKSQLRIIGVDSDAEG</sequence>
<dbReference type="FunFam" id="1.20.1070.10:FF:000015">
    <property type="entry name" value="Olfactory receptor"/>
    <property type="match status" value="1"/>
</dbReference>
<evidence type="ECO:0000256" key="1">
    <source>
        <dbReference type="ARBA" id="ARBA00004651"/>
    </source>
</evidence>
<proteinExistence type="inferred from homology"/>
<keyword evidence="6 12" id="KW-0297">G-protein coupled receptor</keyword>